<evidence type="ECO:0000256" key="3">
    <source>
        <dbReference type="PROSITE-ProRule" id="PRU00409"/>
    </source>
</evidence>
<protein>
    <submittedName>
        <fullName evidence="5">Pimeloyl-CoA synthetase</fullName>
    </submittedName>
</protein>
<dbReference type="GO" id="GO:0006099">
    <property type="term" value="P:tricarboxylic acid cycle"/>
    <property type="evidence" value="ECO:0007669"/>
    <property type="project" value="UniProtKB-KW"/>
</dbReference>
<dbReference type="Pfam" id="PF13549">
    <property type="entry name" value="ATP-grasp_5"/>
    <property type="match status" value="1"/>
</dbReference>
<dbReference type="SUPFAM" id="SSF51735">
    <property type="entry name" value="NAD(P)-binding Rossmann-fold domains"/>
    <property type="match status" value="1"/>
</dbReference>
<proteinExistence type="inferred from homology"/>
<gene>
    <name evidence="5" type="primary">pauA</name>
    <name evidence="5" type="ORF">mvi_23980</name>
</gene>
<dbReference type="Gene3D" id="3.40.50.261">
    <property type="entry name" value="Succinyl-CoA synthetase domains"/>
    <property type="match status" value="2"/>
</dbReference>
<dbReference type="InterPro" id="IPR013815">
    <property type="entry name" value="ATP_grasp_subdomain_1"/>
</dbReference>
<dbReference type="PROSITE" id="PS50975">
    <property type="entry name" value="ATP_GRASP"/>
    <property type="match status" value="1"/>
</dbReference>
<evidence type="ECO:0000259" key="4">
    <source>
        <dbReference type="PROSITE" id="PS50975"/>
    </source>
</evidence>
<dbReference type="AlphaFoldDB" id="A0A8H8WTH2"/>
<dbReference type="RefSeq" id="WP_207182979.1">
    <property type="nucleotide sequence ID" value="NZ_AP024145.1"/>
</dbReference>
<sequence>MTALAAEDFSALDALMAPRSVAIVGASDDPTRIGGRPIAAMQAAGFRGRIFPVNPGRSAVQGLPCFATVADLPEAPEVGIVAVAARHAVEAVAALGAKGCRAVTLFSAGFAETGDEGGRAQAEILGIARRHGMRVLGPNTLGVYNAGIGYYGTFSSSLDSGFPRPGPIGIASQSGAYGAHLAAAARDRGLGASVLVTTGNEADVTVADAIGWMARSETVEVVCAYQEGFRDGPRMVAALEAARAAGKPVFLLKAGRSRLGAAAAASHTASLTGDDAVAEAVLAEHGAIRVRDTEQMLDFASAARLRIYPVGNTLGVITISGGAGIVATDEAEAVGLPMPPMPADAQARLKALLPYASPVNPLDCTAQALNDLSLFESYARAALAEGGYRSVLLFLTYVAGSPALAPRLRDSLRRLRAEFPDRLLALCLLASPDIVAAAEEAGLLTFADPSRAVRALAAMGRVGEQLAAAPARPPSPPPVMLPPATPDEPTAKRLLAEAGIAAAPERVVHDAEAAVAAAEALGFPVVLKVVSPDIVHKSDIGGVRLNLAGAAAVREACDGILAAVREAAPAARITGLLVARQLSGGVECLMGISRDPAFGAVAVFGLGGIFVEILSDVAIRACPFDEATARAMILSIRAAPVLTGARGRPPADLDALARILSRLSLFAAAAGPRLRAVDLNPVLALPEGAYALDAVIEIDPEPGPSPRDDEAGT</sequence>
<dbReference type="SMART" id="SM00881">
    <property type="entry name" value="CoA_binding"/>
    <property type="match status" value="1"/>
</dbReference>
<dbReference type="PANTHER" id="PTHR42793">
    <property type="entry name" value="COA BINDING DOMAIN CONTAINING PROTEIN"/>
    <property type="match status" value="1"/>
</dbReference>
<dbReference type="InterPro" id="IPR036291">
    <property type="entry name" value="NAD(P)-bd_dom_sf"/>
</dbReference>
<dbReference type="KEGG" id="mind:mvi_23980"/>
<dbReference type="Gene3D" id="3.30.1490.20">
    <property type="entry name" value="ATP-grasp fold, A domain"/>
    <property type="match status" value="1"/>
</dbReference>
<feature type="domain" description="ATP-grasp" evidence="4">
    <location>
        <begin position="492"/>
        <end position="528"/>
    </location>
</feature>
<keyword evidence="1" id="KW-0816">Tricarboxylic acid cycle</keyword>
<keyword evidence="3" id="KW-0547">Nucleotide-binding</keyword>
<evidence type="ECO:0000313" key="6">
    <source>
        <dbReference type="Proteomes" id="UP000663508"/>
    </source>
</evidence>
<dbReference type="InterPro" id="IPR032875">
    <property type="entry name" value="Succ_CoA_lig_flav_dom"/>
</dbReference>
<dbReference type="InterPro" id="IPR016102">
    <property type="entry name" value="Succinyl-CoA_synth-like"/>
</dbReference>
<dbReference type="SUPFAM" id="SSF56059">
    <property type="entry name" value="Glutathione synthetase ATP-binding domain-like"/>
    <property type="match status" value="1"/>
</dbReference>
<dbReference type="InterPro" id="IPR003781">
    <property type="entry name" value="CoA-bd"/>
</dbReference>
<dbReference type="Pfam" id="PF13607">
    <property type="entry name" value="Succ_CoA_lig"/>
    <property type="match status" value="1"/>
</dbReference>
<dbReference type="PANTHER" id="PTHR42793:SF4">
    <property type="entry name" value="BLL6376 PROTEIN"/>
    <property type="match status" value="1"/>
</dbReference>
<dbReference type="SUPFAM" id="SSF52210">
    <property type="entry name" value="Succinyl-CoA synthetase domains"/>
    <property type="match status" value="2"/>
</dbReference>
<dbReference type="GO" id="GO:0046872">
    <property type="term" value="F:metal ion binding"/>
    <property type="evidence" value="ECO:0007669"/>
    <property type="project" value="InterPro"/>
</dbReference>
<reference evidence="5" key="1">
    <citation type="submission" date="2020-11" db="EMBL/GenBank/DDBJ databases">
        <title>Complete genome sequence of a novel pathogenic Methylobacterium strain isolated from rice in Vietnam.</title>
        <authorList>
            <person name="Lai K."/>
            <person name="Okazaki S."/>
            <person name="Higashi K."/>
            <person name="Mori H."/>
            <person name="Toyoda A."/>
            <person name="Kurokawa K."/>
        </authorList>
    </citation>
    <scope>NUCLEOTIDE SEQUENCE</scope>
    <source>
        <strain evidence="5">VL1</strain>
    </source>
</reference>
<evidence type="ECO:0000256" key="1">
    <source>
        <dbReference type="ARBA" id="ARBA00022532"/>
    </source>
</evidence>
<evidence type="ECO:0000313" key="5">
    <source>
        <dbReference type="EMBL" id="BCM83937.1"/>
    </source>
</evidence>
<evidence type="ECO:0000256" key="2">
    <source>
        <dbReference type="ARBA" id="ARBA00060888"/>
    </source>
</evidence>
<dbReference type="GO" id="GO:0005524">
    <property type="term" value="F:ATP binding"/>
    <property type="evidence" value="ECO:0007669"/>
    <property type="project" value="UniProtKB-UniRule"/>
</dbReference>
<keyword evidence="3" id="KW-0067">ATP-binding</keyword>
<comment type="similarity">
    <text evidence="2">In the N-terminal section; belongs to the acetate CoA ligase alpha subunit family.</text>
</comment>
<dbReference type="Gene3D" id="3.30.470.20">
    <property type="entry name" value="ATP-grasp fold, B domain"/>
    <property type="match status" value="1"/>
</dbReference>
<dbReference type="Gene3D" id="3.40.50.720">
    <property type="entry name" value="NAD(P)-binding Rossmann-like Domain"/>
    <property type="match status" value="1"/>
</dbReference>
<dbReference type="InterPro" id="IPR011761">
    <property type="entry name" value="ATP-grasp"/>
</dbReference>
<accession>A0A8H8WTH2</accession>
<dbReference type="FunFam" id="3.30.1490.20:FF:000020">
    <property type="entry name" value="Protein lysine acetyltransferase"/>
    <property type="match status" value="1"/>
</dbReference>
<dbReference type="Proteomes" id="UP000663508">
    <property type="component" value="Chromosome"/>
</dbReference>
<dbReference type="Pfam" id="PF13380">
    <property type="entry name" value="CoA_binding_2"/>
    <property type="match status" value="1"/>
</dbReference>
<dbReference type="EMBL" id="AP024145">
    <property type="protein sequence ID" value="BCM83937.1"/>
    <property type="molecule type" value="Genomic_DNA"/>
</dbReference>
<organism evidence="5 6">
    <name type="scientific">Methylobacterium indicum</name>
    <dbReference type="NCBI Taxonomy" id="1775910"/>
    <lineage>
        <taxon>Bacteria</taxon>
        <taxon>Pseudomonadati</taxon>
        <taxon>Pseudomonadota</taxon>
        <taxon>Alphaproteobacteria</taxon>
        <taxon>Hyphomicrobiales</taxon>
        <taxon>Methylobacteriaceae</taxon>
        <taxon>Methylobacterium</taxon>
    </lineage>
</organism>
<name>A0A8H8WTH2_9HYPH</name>